<dbReference type="InterPro" id="IPR013766">
    <property type="entry name" value="Thioredoxin_domain"/>
</dbReference>
<dbReference type="Pfam" id="PF00462">
    <property type="entry name" value="Glutaredoxin"/>
    <property type="match status" value="2"/>
</dbReference>
<dbReference type="Pfam" id="PF00085">
    <property type="entry name" value="Thioredoxin"/>
    <property type="match status" value="1"/>
</dbReference>
<evidence type="ECO:0000259" key="4">
    <source>
        <dbReference type="Pfam" id="PF00085"/>
    </source>
</evidence>
<dbReference type="GO" id="GO:0005634">
    <property type="term" value="C:nucleus"/>
    <property type="evidence" value="ECO:0007669"/>
    <property type="project" value="TreeGrafter"/>
</dbReference>
<keyword evidence="1" id="KW-0479">Metal-binding</keyword>
<dbReference type="GeneID" id="17308441"/>
<dbReference type="KEGG" id="gtt:GUITHDRAFT_84959"/>
<dbReference type="RefSeq" id="XP_005838971.1">
    <property type="nucleotide sequence ID" value="XM_005838914.1"/>
</dbReference>
<feature type="domain" description="Glutaredoxin" evidence="5">
    <location>
        <begin position="142"/>
        <end position="206"/>
    </location>
</feature>
<feature type="domain" description="Glutaredoxin" evidence="5">
    <location>
        <begin position="245"/>
        <end position="309"/>
    </location>
</feature>
<dbReference type="GO" id="GO:0051536">
    <property type="term" value="F:iron-sulfur cluster binding"/>
    <property type="evidence" value="ECO:0007669"/>
    <property type="project" value="UniProtKB-KW"/>
</dbReference>
<evidence type="ECO:0000313" key="8">
    <source>
        <dbReference type="Proteomes" id="UP000011087"/>
    </source>
</evidence>
<dbReference type="Proteomes" id="UP000011087">
    <property type="component" value="Unassembled WGS sequence"/>
</dbReference>
<evidence type="ECO:0000256" key="2">
    <source>
        <dbReference type="ARBA" id="ARBA00023004"/>
    </source>
</evidence>
<dbReference type="CDD" id="cd03028">
    <property type="entry name" value="GRX_PICOT_like"/>
    <property type="match status" value="2"/>
</dbReference>
<dbReference type="InterPro" id="IPR033658">
    <property type="entry name" value="GRX_PICOT-like"/>
</dbReference>
<gene>
    <name evidence="6" type="ORF">GUITHDRAFT_84959</name>
</gene>
<dbReference type="InterPro" id="IPR002109">
    <property type="entry name" value="Glutaredoxin"/>
</dbReference>
<dbReference type="PANTHER" id="PTHR10293">
    <property type="entry name" value="GLUTAREDOXIN FAMILY MEMBER"/>
    <property type="match status" value="1"/>
</dbReference>
<dbReference type="EMBL" id="JH992974">
    <property type="protein sequence ID" value="EKX51991.1"/>
    <property type="molecule type" value="Genomic_DNA"/>
</dbReference>
<dbReference type="Gene3D" id="3.40.30.10">
    <property type="entry name" value="Glutaredoxin"/>
    <property type="match status" value="3"/>
</dbReference>
<name>L1JTU8_GUITC</name>
<accession>L1JTU8</accession>
<dbReference type="PROSITE" id="PS51354">
    <property type="entry name" value="GLUTAREDOXIN_2"/>
    <property type="match status" value="2"/>
</dbReference>
<dbReference type="InterPro" id="IPR004480">
    <property type="entry name" value="Monothiol_GRX-rel"/>
</dbReference>
<reference evidence="8" key="2">
    <citation type="submission" date="2012-11" db="EMBL/GenBank/DDBJ databases">
        <authorList>
            <person name="Kuo A."/>
            <person name="Curtis B.A."/>
            <person name="Tanifuji G."/>
            <person name="Burki F."/>
            <person name="Gruber A."/>
            <person name="Irimia M."/>
            <person name="Maruyama S."/>
            <person name="Arias M.C."/>
            <person name="Ball S.G."/>
            <person name="Gile G.H."/>
            <person name="Hirakawa Y."/>
            <person name="Hopkins J.F."/>
            <person name="Rensing S.A."/>
            <person name="Schmutz J."/>
            <person name="Symeonidi A."/>
            <person name="Elias M."/>
            <person name="Eveleigh R.J."/>
            <person name="Herman E.K."/>
            <person name="Klute M.J."/>
            <person name="Nakayama T."/>
            <person name="Obornik M."/>
            <person name="Reyes-Prieto A."/>
            <person name="Armbrust E.V."/>
            <person name="Aves S.J."/>
            <person name="Beiko R.G."/>
            <person name="Coutinho P."/>
            <person name="Dacks J.B."/>
            <person name="Durnford D.G."/>
            <person name="Fast N.M."/>
            <person name="Green B.R."/>
            <person name="Grisdale C."/>
            <person name="Hempe F."/>
            <person name="Henrissat B."/>
            <person name="Hoppner M.P."/>
            <person name="Ishida K.-I."/>
            <person name="Kim E."/>
            <person name="Koreny L."/>
            <person name="Kroth P.G."/>
            <person name="Liu Y."/>
            <person name="Malik S.-B."/>
            <person name="Maier U.G."/>
            <person name="McRose D."/>
            <person name="Mock T."/>
            <person name="Neilson J.A."/>
            <person name="Onodera N.T."/>
            <person name="Poole A.M."/>
            <person name="Pritham E.J."/>
            <person name="Richards T.A."/>
            <person name="Rocap G."/>
            <person name="Roy S.W."/>
            <person name="Sarai C."/>
            <person name="Schaack S."/>
            <person name="Shirato S."/>
            <person name="Slamovits C.H."/>
            <person name="Spencer D.F."/>
            <person name="Suzuki S."/>
            <person name="Worden A.Z."/>
            <person name="Zauner S."/>
            <person name="Barry K."/>
            <person name="Bell C."/>
            <person name="Bharti A.K."/>
            <person name="Crow J.A."/>
            <person name="Grimwood J."/>
            <person name="Kramer R."/>
            <person name="Lindquist E."/>
            <person name="Lucas S."/>
            <person name="Salamov A."/>
            <person name="McFadden G.I."/>
            <person name="Lane C.E."/>
            <person name="Keeling P.J."/>
            <person name="Gray M.W."/>
            <person name="Grigoriev I.V."/>
            <person name="Archibald J.M."/>
        </authorList>
    </citation>
    <scope>NUCLEOTIDE SEQUENCE</scope>
    <source>
        <strain evidence="8">CCMP2712</strain>
    </source>
</reference>
<feature type="domain" description="Thioredoxin" evidence="4">
    <location>
        <begin position="5"/>
        <end position="95"/>
    </location>
</feature>
<dbReference type="AlphaFoldDB" id="L1JTU8"/>
<dbReference type="EnsemblProtists" id="EKX51991">
    <property type="protein sequence ID" value="EKX51991"/>
    <property type="gene ID" value="GUITHDRAFT_84959"/>
</dbReference>
<evidence type="ECO:0008006" key="9">
    <source>
        <dbReference type="Google" id="ProtNLM"/>
    </source>
</evidence>
<dbReference type="STRING" id="905079.L1JTU8"/>
<protein>
    <recommendedName>
        <fullName evidence="9">Glutaredoxin domain-containing protein</fullName>
    </recommendedName>
</protein>
<evidence type="ECO:0000313" key="6">
    <source>
        <dbReference type="EMBL" id="EKX51991.1"/>
    </source>
</evidence>
<evidence type="ECO:0000256" key="3">
    <source>
        <dbReference type="ARBA" id="ARBA00023014"/>
    </source>
</evidence>
<dbReference type="OMA" id="HDIVMEL"/>
<dbReference type="GO" id="GO:0005829">
    <property type="term" value="C:cytosol"/>
    <property type="evidence" value="ECO:0007669"/>
    <property type="project" value="TreeGrafter"/>
</dbReference>
<dbReference type="PaxDb" id="55529-EKX51991"/>
<evidence type="ECO:0000256" key="1">
    <source>
        <dbReference type="ARBA" id="ARBA00022723"/>
    </source>
</evidence>
<dbReference type="SUPFAM" id="SSF52833">
    <property type="entry name" value="Thioredoxin-like"/>
    <property type="match status" value="3"/>
</dbReference>
<dbReference type="GO" id="GO:0006879">
    <property type="term" value="P:intracellular iron ion homeostasis"/>
    <property type="evidence" value="ECO:0007669"/>
    <property type="project" value="TreeGrafter"/>
</dbReference>
<dbReference type="eggNOG" id="KOG0911">
    <property type="taxonomic scope" value="Eukaryota"/>
</dbReference>
<dbReference type="InterPro" id="IPR036249">
    <property type="entry name" value="Thioredoxin-like_sf"/>
</dbReference>
<proteinExistence type="predicted"/>
<dbReference type="OrthoDB" id="415696at2759"/>
<sequence length="330" mass="36166">MSAKATTLQELNAVIAQKNAPAIAYFRASWAPMCTQTDAILNQLVKDCPNVIFVSIEAEESEEIVDKYEVSSVPAFVSIEGGKKTGIIVGANAPEISKMAVQLDKKTSSSTPVTTRSADDGASAAPLPLNQRLEKLVSREPVMLFMKGAPGAERCGFSRQIVSLLDQQGIKYGHFDILEDEEVRQGLKEYSKWPTYPQLYSKGKLVGGLDIVKELIEENELKDTLGAGGSDLNSRLQQLVSREPVMLFMKGAPGAERCGFSRQIVSLLDQQGIKYGHFDILEDEEVRQGLKEYSKWPTYPQLYSKGKLVGGLDIVKELAESGDLKSEMGI</sequence>
<dbReference type="HOGENOM" id="CLU_026126_12_2_1"/>
<evidence type="ECO:0000259" key="5">
    <source>
        <dbReference type="Pfam" id="PF00462"/>
    </source>
</evidence>
<reference evidence="6 8" key="1">
    <citation type="journal article" date="2012" name="Nature">
        <title>Algal genomes reveal evolutionary mosaicism and the fate of nucleomorphs.</title>
        <authorList>
            <consortium name="DOE Joint Genome Institute"/>
            <person name="Curtis B.A."/>
            <person name="Tanifuji G."/>
            <person name="Burki F."/>
            <person name="Gruber A."/>
            <person name="Irimia M."/>
            <person name="Maruyama S."/>
            <person name="Arias M.C."/>
            <person name="Ball S.G."/>
            <person name="Gile G.H."/>
            <person name="Hirakawa Y."/>
            <person name="Hopkins J.F."/>
            <person name="Kuo A."/>
            <person name="Rensing S.A."/>
            <person name="Schmutz J."/>
            <person name="Symeonidi A."/>
            <person name="Elias M."/>
            <person name="Eveleigh R.J."/>
            <person name="Herman E.K."/>
            <person name="Klute M.J."/>
            <person name="Nakayama T."/>
            <person name="Obornik M."/>
            <person name="Reyes-Prieto A."/>
            <person name="Armbrust E.V."/>
            <person name="Aves S.J."/>
            <person name="Beiko R.G."/>
            <person name="Coutinho P."/>
            <person name="Dacks J.B."/>
            <person name="Durnford D.G."/>
            <person name="Fast N.M."/>
            <person name="Green B.R."/>
            <person name="Grisdale C.J."/>
            <person name="Hempel F."/>
            <person name="Henrissat B."/>
            <person name="Hoppner M.P."/>
            <person name="Ishida K."/>
            <person name="Kim E."/>
            <person name="Koreny L."/>
            <person name="Kroth P.G."/>
            <person name="Liu Y."/>
            <person name="Malik S.B."/>
            <person name="Maier U.G."/>
            <person name="McRose D."/>
            <person name="Mock T."/>
            <person name="Neilson J.A."/>
            <person name="Onodera N.T."/>
            <person name="Poole A.M."/>
            <person name="Pritham E.J."/>
            <person name="Richards T.A."/>
            <person name="Rocap G."/>
            <person name="Roy S.W."/>
            <person name="Sarai C."/>
            <person name="Schaack S."/>
            <person name="Shirato S."/>
            <person name="Slamovits C.H."/>
            <person name="Spencer D.F."/>
            <person name="Suzuki S."/>
            <person name="Worden A.Z."/>
            <person name="Zauner S."/>
            <person name="Barry K."/>
            <person name="Bell C."/>
            <person name="Bharti A.K."/>
            <person name="Crow J.A."/>
            <person name="Grimwood J."/>
            <person name="Kramer R."/>
            <person name="Lindquist E."/>
            <person name="Lucas S."/>
            <person name="Salamov A."/>
            <person name="McFadden G.I."/>
            <person name="Lane C.E."/>
            <person name="Keeling P.J."/>
            <person name="Gray M.W."/>
            <person name="Grigoriev I.V."/>
            <person name="Archibald J.M."/>
        </authorList>
    </citation>
    <scope>NUCLEOTIDE SEQUENCE</scope>
    <source>
        <strain evidence="6 8">CCMP2712</strain>
    </source>
</reference>
<organism evidence="6">
    <name type="scientific">Guillardia theta (strain CCMP2712)</name>
    <name type="common">Cryptophyte</name>
    <dbReference type="NCBI Taxonomy" id="905079"/>
    <lineage>
        <taxon>Eukaryota</taxon>
        <taxon>Cryptophyceae</taxon>
        <taxon>Pyrenomonadales</taxon>
        <taxon>Geminigeraceae</taxon>
        <taxon>Guillardia</taxon>
    </lineage>
</organism>
<dbReference type="PANTHER" id="PTHR10293:SF73">
    <property type="entry name" value="GLUTAREDOXIN-3"/>
    <property type="match status" value="1"/>
</dbReference>
<keyword evidence="8" id="KW-1185">Reference proteome</keyword>
<keyword evidence="3" id="KW-0411">Iron-sulfur</keyword>
<dbReference type="FunFam" id="3.40.30.10:FF:000012">
    <property type="entry name" value="Monothiol glutaredoxin"/>
    <property type="match status" value="2"/>
</dbReference>
<dbReference type="GO" id="GO:0046872">
    <property type="term" value="F:metal ion binding"/>
    <property type="evidence" value="ECO:0007669"/>
    <property type="project" value="UniProtKB-KW"/>
</dbReference>
<keyword evidence="2" id="KW-0408">Iron</keyword>
<reference evidence="7" key="3">
    <citation type="submission" date="2015-06" db="UniProtKB">
        <authorList>
            <consortium name="EnsemblProtists"/>
        </authorList>
    </citation>
    <scope>IDENTIFICATION</scope>
</reference>
<evidence type="ECO:0000313" key="7">
    <source>
        <dbReference type="EnsemblProtists" id="EKX51991"/>
    </source>
</evidence>